<protein>
    <submittedName>
        <fullName evidence="5">Uncharacterized protein</fullName>
    </submittedName>
</protein>
<evidence type="ECO:0000313" key="4">
    <source>
        <dbReference type="EMBL" id="CAF4187331.1"/>
    </source>
</evidence>
<reference evidence="5" key="1">
    <citation type="submission" date="2021-02" db="EMBL/GenBank/DDBJ databases">
        <authorList>
            <person name="Nowell W R."/>
        </authorList>
    </citation>
    <scope>NUCLEOTIDE SEQUENCE</scope>
</reference>
<evidence type="ECO:0000313" key="6">
    <source>
        <dbReference type="EMBL" id="CAF4656745.1"/>
    </source>
</evidence>
<dbReference type="EMBL" id="CAJNOV010010604">
    <property type="protein sequence ID" value="CAF1413309.1"/>
    <property type="molecule type" value="Genomic_DNA"/>
</dbReference>
<accession>A0A820FLB8</accession>
<dbReference type="Proteomes" id="UP000681967">
    <property type="component" value="Unassembled WGS sequence"/>
</dbReference>
<evidence type="ECO:0000313" key="1">
    <source>
        <dbReference type="EMBL" id="CAF1413309.1"/>
    </source>
</evidence>
<dbReference type="Proteomes" id="UP000676336">
    <property type="component" value="Unassembled WGS sequence"/>
</dbReference>
<evidence type="ECO:0000313" key="5">
    <source>
        <dbReference type="EMBL" id="CAF4266298.1"/>
    </source>
</evidence>
<evidence type="ECO:0000313" key="2">
    <source>
        <dbReference type="EMBL" id="CAF2192793.1"/>
    </source>
</evidence>
<dbReference type="EMBL" id="CAJOBI010116381">
    <property type="protein sequence ID" value="CAF4656745.1"/>
    <property type="molecule type" value="Genomic_DNA"/>
</dbReference>
<dbReference type="EMBL" id="CAJOBF010005805">
    <property type="protein sequence ID" value="CAF4187331.1"/>
    <property type="molecule type" value="Genomic_DNA"/>
</dbReference>
<dbReference type="Proteomes" id="UP000663866">
    <property type="component" value="Unassembled WGS sequence"/>
</dbReference>
<organism evidence="5 7">
    <name type="scientific">Rotaria magnacalcarata</name>
    <dbReference type="NCBI Taxonomy" id="392030"/>
    <lineage>
        <taxon>Eukaryota</taxon>
        <taxon>Metazoa</taxon>
        <taxon>Spiralia</taxon>
        <taxon>Gnathifera</taxon>
        <taxon>Rotifera</taxon>
        <taxon>Eurotatoria</taxon>
        <taxon>Bdelloidea</taxon>
        <taxon>Philodinida</taxon>
        <taxon>Philodinidae</taxon>
        <taxon>Rotaria</taxon>
    </lineage>
</organism>
<name>A0A820FLB8_9BILA</name>
<dbReference type="Proteomes" id="UP000663842">
    <property type="component" value="Unassembled WGS sequence"/>
</dbReference>
<evidence type="ECO:0000313" key="7">
    <source>
        <dbReference type="Proteomes" id="UP000663866"/>
    </source>
</evidence>
<comment type="caution">
    <text evidence="5">The sequence shown here is derived from an EMBL/GenBank/DDBJ whole genome shotgun (WGS) entry which is preliminary data.</text>
</comment>
<dbReference type="Proteomes" id="UP000663824">
    <property type="component" value="Unassembled WGS sequence"/>
</dbReference>
<evidence type="ECO:0000313" key="3">
    <source>
        <dbReference type="EMBL" id="CAF3902036.1"/>
    </source>
</evidence>
<dbReference type="EMBL" id="CAJNRE010019298">
    <property type="protein sequence ID" value="CAF2192793.1"/>
    <property type="molecule type" value="Genomic_DNA"/>
</dbReference>
<sequence length="167" mass="19475">MNNQYFNNRNSPQEHSATTSRFTVKATISTVNLKNLEMVSISTFQHPSFPRFRLTFATNETPSELSIIKYINKYYQIDLSYERYSVMGRNKSFLLYANSSEQFDRLIDKNIWPTPICSFDFSIDFSSKVPSSYSIVAIGIPAQWNLTEFEPNIKSIIQQSFKWNVYT</sequence>
<keyword evidence="7" id="KW-1185">Reference proteome</keyword>
<dbReference type="Proteomes" id="UP000663855">
    <property type="component" value="Unassembled WGS sequence"/>
</dbReference>
<dbReference type="EMBL" id="CAJOBH010002350">
    <property type="protein sequence ID" value="CAF3902036.1"/>
    <property type="molecule type" value="Genomic_DNA"/>
</dbReference>
<dbReference type="AlphaFoldDB" id="A0A820FLB8"/>
<dbReference type="EMBL" id="CAJOBG010009441">
    <property type="protein sequence ID" value="CAF4266298.1"/>
    <property type="molecule type" value="Genomic_DNA"/>
</dbReference>
<proteinExistence type="predicted"/>
<gene>
    <name evidence="3" type="ORF">BYL167_LOCUS8517</name>
    <name evidence="1" type="ORF">CJN711_LOCUS22620</name>
    <name evidence="2" type="ORF">MBJ925_LOCUS34966</name>
    <name evidence="5" type="ORF">OVN521_LOCUS29842</name>
    <name evidence="6" type="ORF">SMN809_LOCUS41337</name>
    <name evidence="4" type="ORF">UXM345_LOCUS27220</name>
</gene>